<protein>
    <submittedName>
        <fullName evidence="1">Uncharacterized protein</fullName>
    </submittedName>
</protein>
<organism evidence="1 2">
    <name type="scientific">Mesorhizobium alhagi CCNWXJ12-2</name>
    <dbReference type="NCBI Taxonomy" id="1107882"/>
    <lineage>
        <taxon>Bacteria</taxon>
        <taxon>Pseudomonadati</taxon>
        <taxon>Pseudomonadota</taxon>
        <taxon>Alphaproteobacteria</taxon>
        <taxon>Hyphomicrobiales</taxon>
        <taxon>Phyllobacteriaceae</taxon>
        <taxon>Allomesorhizobium</taxon>
    </lineage>
</organism>
<reference evidence="1 2" key="1">
    <citation type="journal article" date="2012" name="J. Bacteriol.">
        <title>Draft Genome Sequence of Mesorhizobium alhagi CCNWXJ12-2T, a Novel Salt-Resistant Species Isolated from the Desert of Northwestern China.</title>
        <authorList>
            <person name="Zhou M."/>
            <person name="Chen W."/>
            <person name="Chen H."/>
            <person name="Wei G."/>
        </authorList>
    </citation>
    <scope>NUCLEOTIDE SEQUENCE [LARGE SCALE GENOMIC DNA]</scope>
    <source>
        <strain evidence="1 2">CCNWXJ12-2</strain>
    </source>
</reference>
<proteinExistence type="predicted"/>
<dbReference type="Proteomes" id="UP000003250">
    <property type="component" value="Unassembled WGS sequence"/>
</dbReference>
<dbReference type="AlphaFoldDB" id="H0I2Y4"/>
<evidence type="ECO:0000313" key="2">
    <source>
        <dbReference type="Proteomes" id="UP000003250"/>
    </source>
</evidence>
<dbReference type="EMBL" id="AHAM01000309">
    <property type="protein sequence ID" value="EHK52666.1"/>
    <property type="molecule type" value="Genomic_DNA"/>
</dbReference>
<gene>
    <name evidence="1" type="ORF">MAXJ12_34209</name>
</gene>
<sequence length="69" mass="7432">MSTGWRVSLIDDGRTRRFIVGLADREAAKELAIARCSDASGVVLLPLKDGDFEKLALVDGQIIESSEIG</sequence>
<name>H0I2Y4_9HYPH</name>
<dbReference type="RefSeq" id="WP_008840391.1">
    <property type="nucleotide sequence ID" value="NZ_AHAM01000309.1"/>
</dbReference>
<accession>H0I2Y4</accession>
<evidence type="ECO:0000313" key="1">
    <source>
        <dbReference type="EMBL" id="EHK52666.1"/>
    </source>
</evidence>
<keyword evidence="2" id="KW-1185">Reference proteome</keyword>